<comment type="similarity">
    <text evidence="1">Belongs to the cycloisomerase 2 family.</text>
</comment>
<feature type="chain" id="PRO_5022001628" evidence="3">
    <location>
        <begin position="19"/>
        <end position="375"/>
    </location>
</feature>
<evidence type="ECO:0000256" key="2">
    <source>
        <dbReference type="ARBA" id="ARBA00022526"/>
    </source>
</evidence>
<dbReference type="InterPro" id="IPR050282">
    <property type="entry name" value="Cycloisomerase_2"/>
</dbReference>
<dbReference type="EMBL" id="CP037423">
    <property type="protein sequence ID" value="QDV42642.1"/>
    <property type="molecule type" value="Genomic_DNA"/>
</dbReference>
<accession>A0A518HP70</accession>
<dbReference type="Gene3D" id="2.130.10.10">
    <property type="entry name" value="YVTN repeat-like/Quinoprotein amine dehydrogenase"/>
    <property type="match status" value="1"/>
</dbReference>
<dbReference type="AlphaFoldDB" id="A0A518HP70"/>
<reference evidence="4 5" key="1">
    <citation type="submission" date="2019-03" db="EMBL/GenBank/DDBJ databases">
        <title>Deep-cultivation of Planctomycetes and their phenomic and genomic characterization uncovers novel biology.</title>
        <authorList>
            <person name="Wiegand S."/>
            <person name="Jogler M."/>
            <person name="Boedeker C."/>
            <person name="Pinto D."/>
            <person name="Vollmers J."/>
            <person name="Rivas-Marin E."/>
            <person name="Kohn T."/>
            <person name="Peeters S.H."/>
            <person name="Heuer A."/>
            <person name="Rast P."/>
            <person name="Oberbeckmann S."/>
            <person name="Bunk B."/>
            <person name="Jeske O."/>
            <person name="Meyerdierks A."/>
            <person name="Storesund J.E."/>
            <person name="Kallscheuer N."/>
            <person name="Luecker S."/>
            <person name="Lage O.M."/>
            <person name="Pohl T."/>
            <person name="Merkel B.J."/>
            <person name="Hornburger P."/>
            <person name="Mueller R.-W."/>
            <person name="Bruemmer F."/>
            <person name="Labrenz M."/>
            <person name="Spormann A.M."/>
            <person name="Op den Camp H."/>
            <person name="Overmann J."/>
            <person name="Amann R."/>
            <person name="Jetten M.S.M."/>
            <person name="Mascher T."/>
            <person name="Medema M.H."/>
            <person name="Devos D.P."/>
            <person name="Kaster A.-K."/>
            <person name="Ovreas L."/>
            <person name="Rohde M."/>
            <person name="Galperin M.Y."/>
            <person name="Jogler C."/>
        </authorList>
    </citation>
    <scope>NUCLEOTIDE SEQUENCE [LARGE SCALE GENOMIC DNA]</scope>
    <source>
        <strain evidence="4 5">Enr13</strain>
    </source>
</reference>
<evidence type="ECO:0000256" key="3">
    <source>
        <dbReference type="SAM" id="SignalP"/>
    </source>
</evidence>
<dbReference type="InterPro" id="IPR011048">
    <property type="entry name" value="Haem_d1_sf"/>
</dbReference>
<proteinExistence type="inferred from homology"/>
<evidence type="ECO:0000313" key="5">
    <source>
        <dbReference type="Proteomes" id="UP000319004"/>
    </source>
</evidence>
<dbReference type="InterPro" id="IPR015943">
    <property type="entry name" value="WD40/YVTN_repeat-like_dom_sf"/>
</dbReference>
<dbReference type="EC" id="3.1.1.31" evidence="4"/>
<keyword evidence="2" id="KW-0119">Carbohydrate metabolism</keyword>
<dbReference type="GO" id="GO:0005829">
    <property type="term" value="C:cytosol"/>
    <property type="evidence" value="ECO:0007669"/>
    <property type="project" value="TreeGrafter"/>
</dbReference>
<evidence type="ECO:0000313" key="4">
    <source>
        <dbReference type="EMBL" id="QDV42642.1"/>
    </source>
</evidence>
<dbReference type="PANTHER" id="PTHR30344:SF1">
    <property type="entry name" value="6-PHOSPHOGLUCONOLACTONASE"/>
    <property type="match status" value="1"/>
</dbReference>
<dbReference type="InterPro" id="IPR019405">
    <property type="entry name" value="Lactonase_7-beta_prop"/>
</dbReference>
<dbReference type="RefSeq" id="WP_197455968.1">
    <property type="nucleotide sequence ID" value="NZ_CP037423.1"/>
</dbReference>
<dbReference type="Proteomes" id="UP000319004">
    <property type="component" value="Chromosome"/>
</dbReference>
<dbReference type="PANTHER" id="PTHR30344">
    <property type="entry name" value="6-PHOSPHOGLUCONOLACTONASE-RELATED"/>
    <property type="match status" value="1"/>
</dbReference>
<keyword evidence="2" id="KW-0313">Glucose metabolism</keyword>
<dbReference type="Pfam" id="PF10282">
    <property type="entry name" value="Lactonase"/>
    <property type="match status" value="1"/>
</dbReference>
<evidence type="ECO:0000256" key="1">
    <source>
        <dbReference type="ARBA" id="ARBA00005564"/>
    </source>
</evidence>
<keyword evidence="5" id="KW-1185">Reference proteome</keyword>
<dbReference type="GO" id="GO:0017057">
    <property type="term" value="F:6-phosphogluconolactonase activity"/>
    <property type="evidence" value="ECO:0007669"/>
    <property type="project" value="UniProtKB-EC"/>
</dbReference>
<dbReference type="KEGG" id="snep:Enr13x_24910"/>
<gene>
    <name evidence="4" type="primary">pgl_2</name>
    <name evidence="4" type="ORF">Enr13x_24910</name>
</gene>
<dbReference type="SUPFAM" id="SSF51004">
    <property type="entry name" value="C-terminal (heme d1) domain of cytochrome cd1-nitrite reductase"/>
    <property type="match status" value="1"/>
</dbReference>
<organism evidence="4 5">
    <name type="scientific">Stieleria neptunia</name>
    <dbReference type="NCBI Taxonomy" id="2527979"/>
    <lineage>
        <taxon>Bacteria</taxon>
        <taxon>Pseudomonadati</taxon>
        <taxon>Planctomycetota</taxon>
        <taxon>Planctomycetia</taxon>
        <taxon>Pirellulales</taxon>
        <taxon>Pirellulaceae</taxon>
        <taxon>Stieleria</taxon>
    </lineage>
</organism>
<name>A0A518HP70_9BACT</name>
<keyword evidence="3" id="KW-0732">Signal</keyword>
<keyword evidence="4" id="KW-0378">Hydrolase</keyword>
<sequence length="375" mass="39311" precursor="true">MRLAALLYLLLAGTMCSAETLVYFGTYTRGNAASEGIYVATLDEATGALSQPRLAAKADNPSFVAIAPGGKTLYAVSETPWTDDDSVGIVAYSIGDDGTLKQLNQRSTRGGAACHVAVHPSGKSLGVANYSGGSCASFPINDDGSLGEIASFHQHVGSSVNPRRQQEAHAHSINYNADGTQAFVADLGMDQIVIYDVDSESGKLAPSQQRSLKMPAGGGPRHFCFTPAGKIALANLELTSDVALLRYDDAARSLSMLEVASTLPGGQAVPGNSTAECLVHPNGRTAYVSNRGHNSIAVFRIDASNADIQWIENEPTQGEIPRGFGIDPSGKFVVVANQNSDNVVSLQIDPETGSLSPTGSEITVGTPVNVRFLKR</sequence>
<protein>
    <submittedName>
        <fullName evidence="4">6-phosphogluconolactonase</fullName>
        <ecNumber evidence="4">3.1.1.31</ecNumber>
    </submittedName>
</protein>
<feature type="signal peptide" evidence="3">
    <location>
        <begin position="1"/>
        <end position="18"/>
    </location>
</feature>
<dbReference type="GO" id="GO:0006006">
    <property type="term" value="P:glucose metabolic process"/>
    <property type="evidence" value="ECO:0007669"/>
    <property type="project" value="UniProtKB-KW"/>
</dbReference>